<dbReference type="AlphaFoldDB" id="A0A345DBL5"/>
<dbReference type="EMBL" id="CP031124">
    <property type="protein sequence ID" value="AXF85753.1"/>
    <property type="molecule type" value="Genomic_DNA"/>
</dbReference>
<evidence type="ECO:0000313" key="1">
    <source>
        <dbReference type="EMBL" id="AXF85753.1"/>
    </source>
</evidence>
<proteinExistence type="predicted"/>
<sequence length="37" mass="4211">MPINHEPDLAYSEPPYTVTIWQYSSLCGGSNNLLRNE</sequence>
<dbReference type="Proteomes" id="UP000252182">
    <property type="component" value="Chromosome"/>
</dbReference>
<evidence type="ECO:0000313" key="2">
    <source>
        <dbReference type="Proteomes" id="UP000252182"/>
    </source>
</evidence>
<protein>
    <submittedName>
        <fullName evidence="1">Uncharacterized protein</fullName>
    </submittedName>
</protein>
<accession>A0A345DBL5</accession>
<gene>
    <name evidence="1" type="ORF">DTO96_101489</name>
</gene>
<name>A0A345DBL5_9BURK</name>
<organism evidence="1 2">
    <name type="scientific">Ephemeroptericola cinctiostellae</name>
    <dbReference type="NCBI Taxonomy" id="2268024"/>
    <lineage>
        <taxon>Bacteria</taxon>
        <taxon>Pseudomonadati</taxon>
        <taxon>Pseudomonadota</taxon>
        <taxon>Betaproteobacteria</taxon>
        <taxon>Burkholderiales</taxon>
        <taxon>Burkholderiaceae</taxon>
        <taxon>Ephemeroptericola</taxon>
    </lineage>
</organism>
<keyword evidence="2" id="KW-1185">Reference proteome</keyword>
<reference evidence="2" key="1">
    <citation type="submission" date="2018-07" db="EMBL/GenBank/DDBJ databases">
        <authorList>
            <person name="Kim H."/>
        </authorList>
    </citation>
    <scope>NUCLEOTIDE SEQUENCE [LARGE SCALE GENOMIC DNA]</scope>
    <source>
        <strain evidence="2">F02</strain>
    </source>
</reference>
<dbReference type="KEGG" id="hyf:DTO96_101489"/>